<name>X6PEG6_RETFI</name>
<sequence length="88" mass="10452">MNTTTNKKKNAAVSSRCKGQQSQNQRARGKDYVGKQKKNWKILLHGLAEEQKLRGQIDRIYHYLLNGMRLFLFIYLFFKHNNNTCKYN</sequence>
<keyword evidence="2" id="KW-1133">Transmembrane helix</keyword>
<evidence type="ECO:0000313" key="3">
    <source>
        <dbReference type="EMBL" id="ETO36498.1"/>
    </source>
</evidence>
<reference evidence="3 4" key="1">
    <citation type="journal article" date="2013" name="Curr. Biol.">
        <title>The Genome of the Foraminiferan Reticulomyxa filosa.</title>
        <authorList>
            <person name="Glockner G."/>
            <person name="Hulsmann N."/>
            <person name="Schleicher M."/>
            <person name="Noegel A.A."/>
            <person name="Eichinger L."/>
            <person name="Gallinger C."/>
            <person name="Pawlowski J."/>
            <person name="Sierra R."/>
            <person name="Euteneuer U."/>
            <person name="Pillet L."/>
            <person name="Moustafa A."/>
            <person name="Platzer M."/>
            <person name="Groth M."/>
            <person name="Szafranski K."/>
            <person name="Schliwa M."/>
        </authorList>
    </citation>
    <scope>NUCLEOTIDE SEQUENCE [LARGE SCALE GENOMIC DNA]</scope>
</reference>
<evidence type="ECO:0000256" key="2">
    <source>
        <dbReference type="SAM" id="Phobius"/>
    </source>
</evidence>
<protein>
    <submittedName>
        <fullName evidence="3">Uncharacterized protein</fullName>
    </submittedName>
</protein>
<comment type="caution">
    <text evidence="3">The sequence shown here is derived from an EMBL/GenBank/DDBJ whole genome shotgun (WGS) entry which is preliminary data.</text>
</comment>
<evidence type="ECO:0000256" key="1">
    <source>
        <dbReference type="SAM" id="MobiDB-lite"/>
    </source>
</evidence>
<keyword evidence="2" id="KW-0472">Membrane</keyword>
<dbReference type="Proteomes" id="UP000023152">
    <property type="component" value="Unassembled WGS sequence"/>
</dbReference>
<feature type="compositionally biased region" description="Polar residues" evidence="1">
    <location>
        <begin position="17"/>
        <end position="26"/>
    </location>
</feature>
<keyword evidence="4" id="KW-1185">Reference proteome</keyword>
<organism evidence="3 4">
    <name type="scientific">Reticulomyxa filosa</name>
    <dbReference type="NCBI Taxonomy" id="46433"/>
    <lineage>
        <taxon>Eukaryota</taxon>
        <taxon>Sar</taxon>
        <taxon>Rhizaria</taxon>
        <taxon>Retaria</taxon>
        <taxon>Foraminifera</taxon>
        <taxon>Monothalamids</taxon>
        <taxon>Reticulomyxidae</taxon>
        <taxon>Reticulomyxa</taxon>
    </lineage>
</organism>
<dbReference type="AlphaFoldDB" id="X6PEG6"/>
<gene>
    <name evidence="3" type="ORF">RFI_00565</name>
</gene>
<evidence type="ECO:0000313" key="4">
    <source>
        <dbReference type="Proteomes" id="UP000023152"/>
    </source>
</evidence>
<feature type="compositionally biased region" description="Basic residues" evidence="1">
    <location>
        <begin position="1"/>
        <end position="10"/>
    </location>
</feature>
<proteinExistence type="predicted"/>
<keyword evidence="2" id="KW-0812">Transmembrane</keyword>
<feature type="region of interest" description="Disordered" evidence="1">
    <location>
        <begin position="1"/>
        <end position="31"/>
    </location>
</feature>
<feature type="transmembrane region" description="Helical" evidence="2">
    <location>
        <begin position="60"/>
        <end position="78"/>
    </location>
</feature>
<accession>X6PEG6</accession>
<dbReference type="EMBL" id="ASPP01000595">
    <property type="protein sequence ID" value="ETO36498.1"/>
    <property type="molecule type" value="Genomic_DNA"/>
</dbReference>